<gene>
    <name evidence="1" type="ORF">LDC_1341</name>
</gene>
<reference evidence="1" key="1">
    <citation type="submission" date="2010-07" db="EMBL/GenBank/DDBJ databases">
        <authorList>
            <consortium name="CONSOLIDER consortium CSD2007-00005"/>
            <person name="Guazzaroni M.-E."/>
            <person name="Richter M."/>
            <person name="Garcia-Salamanca A."/>
            <person name="Yarza P."/>
            <person name="Ferrer M."/>
        </authorList>
    </citation>
    <scope>NUCLEOTIDE SEQUENCE</scope>
</reference>
<sequence>MVSQNVAEIIKNHVLLEVEGIDRMYLNGYVPGLQTEGGFVHFVHQHLGFPIASTAVISPLSKAFVHAIEVFAKEQHVDLVAFDKKQRKDELTQEYLARASFTEGVLYIGKAQEKAAVFRTIHKRNAETGKSYPWISRGTALPNHYYVYLLDEDFGPLFIKFCAYFPYAVKVCINGHEWVKRQLTQEGIAFEALDNGVLSCENPARLQELCDALESEKIDAVFRKWLARLPHPYRPEDRAAGYRYELSILQAEFSLTQVLDFPRTGRQFFEEVIRENLDIGRPDQVQLIFNRRVTKRTPGSFRTRVLTEGVVPSLYAQYKHTKIKQYHKEGRALRTETTINDTYDFAIGRKLCNLPALREIGFSANRRLLNVQTLSHDCSIGKDKFNAVIRPIVKDKQRASALPFGDPRVLALMQALCLFELLPEGFRNADLRCKVAELLNQEPRSYSQGRMTYDLRRLRLHGLIERQPHSNRYCITQEGTRISLFFTRAEARFFSVALAIEQPLESGQAPRVLVQASQAVDRLIQEVKLAA</sequence>
<name>D9PII3_9ZZZZ</name>
<dbReference type="AlphaFoldDB" id="D9PII3"/>
<reference evidence="1" key="2">
    <citation type="journal article" date="2011" name="Microb. Ecol.">
        <title>Taxonomic and Functional Metagenomic Profiling of the Microbial Community in the Anoxic Sediment of a Sub-saline Shallow Lake (Laguna de Carrizo, Central Spain).</title>
        <authorList>
            <person name="Ferrer M."/>
            <person name="Guazzaroni M.E."/>
            <person name="Richter M."/>
            <person name="Garcia-Salamanca A."/>
            <person name="Yarza P."/>
            <person name="Suarez-Suarez A."/>
            <person name="Solano J."/>
            <person name="Alcaide M."/>
            <person name="van Dillewijn P."/>
            <person name="Molina-Henares M.A."/>
            <person name="Lopez-Cortes N."/>
            <person name="Al-Ramahi Y."/>
            <person name="Guerrero C."/>
            <person name="Acosta A."/>
            <person name="de Eugenio L.I."/>
            <person name="Martinez V."/>
            <person name="Marques S."/>
            <person name="Rojo F."/>
            <person name="Santero E."/>
            <person name="Genilloud O."/>
            <person name="Perez-Perez J."/>
            <person name="Rossello-Mora R."/>
            <person name="Ramos J.L."/>
        </authorList>
    </citation>
    <scope>NUCLEOTIDE SEQUENCE</scope>
</reference>
<proteinExistence type="predicted"/>
<organism evidence="1">
    <name type="scientific">sediment metagenome</name>
    <dbReference type="NCBI Taxonomy" id="749907"/>
    <lineage>
        <taxon>unclassified sequences</taxon>
        <taxon>metagenomes</taxon>
        <taxon>ecological metagenomes</taxon>
    </lineage>
</organism>
<dbReference type="EMBL" id="ADZX01000433">
    <property type="protein sequence ID" value="EFK96620.1"/>
    <property type="molecule type" value="Genomic_DNA"/>
</dbReference>
<comment type="caution">
    <text evidence="1">The sequence shown here is derived from an EMBL/GenBank/DDBJ whole genome shotgun (WGS) entry which is preliminary data.</text>
</comment>
<evidence type="ECO:0000313" key="1">
    <source>
        <dbReference type="EMBL" id="EFK96620.1"/>
    </source>
</evidence>
<protein>
    <submittedName>
        <fullName evidence="1">Uncharacterized protein</fullName>
    </submittedName>
</protein>
<accession>D9PII3</accession>